<feature type="domain" description="UspA" evidence="2">
    <location>
        <begin position="1"/>
        <end position="121"/>
    </location>
</feature>
<dbReference type="Gene3D" id="3.40.50.620">
    <property type="entry name" value="HUPs"/>
    <property type="match status" value="1"/>
</dbReference>
<name>A0ABT9V5P7_9BACL</name>
<evidence type="ECO:0000313" key="3">
    <source>
        <dbReference type="EMBL" id="MDQ0156269.1"/>
    </source>
</evidence>
<evidence type="ECO:0000259" key="2">
    <source>
        <dbReference type="Pfam" id="PF00582"/>
    </source>
</evidence>
<accession>A0ABT9V5P7</accession>
<comment type="similarity">
    <text evidence="1">Belongs to the universal stress protein A family.</text>
</comment>
<dbReference type="PANTHER" id="PTHR46268:SF6">
    <property type="entry name" value="UNIVERSAL STRESS PROTEIN UP12"/>
    <property type="match status" value="1"/>
</dbReference>
<dbReference type="PANTHER" id="PTHR46268">
    <property type="entry name" value="STRESS RESPONSE PROTEIN NHAX"/>
    <property type="match status" value="1"/>
</dbReference>
<reference evidence="3 4" key="1">
    <citation type="submission" date="2023-07" db="EMBL/GenBank/DDBJ databases">
        <title>Genomic Encyclopedia of Type Strains, Phase IV (KMG-IV): sequencing the most valuable type-strain genomes for metagenomic binning, comparative biology and taxonomic classification.</title>
        <authorList>
            <person name="Goeker M."/>
        </authorList>
    </citation>
    <scope>NUCLEOTIDE SEQUENCE [LARGE SCALE GENOMIC DNA]</scope>
    <source>
        <strain evidence="3 4">DSM 23948</strain>
    </source>
</reference>
<dbReference type="EMBL" id="JAUSTU010000011">
    <property type="protein sequence ID" value="MDQ0156269.1"/>
    <property type="molecule type" value="Genomic_DNA"/>
</dbReference>
<evidence type="ECO:0000256" key="1">
    <source>
        <dbReference type="ARBA" id="ARBA00008791"/>
    </source>
</evidence>
<evidence type="ECO:0000313" key="4">
    <source>
        <dbReference type="Proteomes" id="UP001231362"/>
    </source>
</evidence>
<comment type="caution">
    <text evidence="3">The sequence shown here is derived from an EMBL/GenBank/DDBJ whole genome shotgun (WGS) entry which is preliminary data.</text>
</comment>
<keyword evidence="4" id="KW-1185">Reference proteome</keyword>
<dbReference type="PRINTS" id="PR01438">
    <property type="entry name" value="UNVRSLSTRESS"/>
</dbReference>
<dbReference type="RefSeq" id="WP_307150787.1">
    <property type="nucleotide sequence ID" value="NZ_JAUSTU010000011.1"/>
</dbReference>
<protein>
    <submittedName>
        <fullName evidence="3">Nucleotide-binding universal stress UspA family protein</fullName>
    </submittedName>
</protein>
<gene>
    <name evidence="3" type="ORF">J2S07_002588</name>
</gene>
<dbReference type="SUPFAM" id="SSF52402">
    <property type="entry name" value="Adenine nucleotide alpha hydrolases-like"/>
    <property type="match status" value="1"/>
</dbReference>
<organism evidence="3 4">
    <name type="scientific">Anoxybacillus andreesenii</name>
    <dbReference type="NCBI Taxonomy" id="1325932"/>
    <lineage>
        <taxon>Bacteria</taxon>
        <taxon>Bacillati</taxon>
        <taxon>Bacillota</taxon>
        <taxon>Bacilli</taxon>
        <taxon>Bacillales</taxon>
        <taxon>Anoxybacillaceae</taxon>
        <taxon>Anoxybacillus</taxon>
    </lineage>
</organism>
<sequence length="123" mass="13155">MSKKIIVPIDGSKTSQNALSFAISMAKAYGDQIRLINIQPNHQILGESVIAEAARLLEEARVLYSSKIRLGTPSIEIITEAKDADIRCIVMGTKGAGNSDRKLGSVSQATLTMAPCPIVFIPS</sequence>
<dbReference type="InterPro" id="IPR006016">
    <property type="entry name" value="UspA"/>
</dbReference>
<proteinExistence type="inferred from homology"/>
<dbReference type="Pfam" id="PF00582">
    <property type="entry name" value="Usp"/>
    <property type="match status" value="1"/>
</dbReference>
<dbReference type="Proteomes" id="UP001231362">
    <property type="component" value="Unassembled WGS sequence"/>
</dbReference>
<dbReference type="InterPro" id="IPR014729">
    <property type="entry name" value="Rossmann-like_a/b/a_fold"/>
</dbReference>
<dbReference type="InterPro" id="IPR006015">
    <property type="entry name" value="Universal_stress_UspA"/>
</dbReference>
<dbReference type="CDD" id="cd00293">
    <property type="entry name" value="USP-like"/>
    <property type="match status" value="1"/>
</dbReference>